<dbReference type="InterPro" id="IPR025130">
    <property type="entry name" value="DUF4056"/>
</dbReference>
<accession>A0ABZ2M490</accession>
<proteinExistence type="predicted"/>
<dbReference type="Pfam" id="PF13265">
    <property type="entry name" value="DUF4056"/>
    <property type="match status" value="1"/>
</dbReference>
<organism evidence="2 3">
    <name type="scientific">Pendulispora albinea</name>
    <dbReference type="NCBI Taxonomy" id="2741071"/>
    <lineage>
        <taxon>Bacteria</taxon>
        <taxon>Pseudomonadati</taxon>
        <taxon>Myxococcota</taxon>
        <taxon>Myxococcia</taxon>
        <taxon>Myxococcales</taxon>
        <taxon>Sorangiineae</taxon>
        <taxon>Pendulisporaceae</taxon>
        <taxon>Pendulispora</taxon>
    </lineage>
</organism>
<evidence type="ECO:0000256" key="1">
    <source>
        <dbReference type="SAM" id="SignalP"/>
    </source>
</evidence>
<name>A0ABZ2M490_9BACT</name>
<dbReference type="RefSeq" id="WP_394827704.1">
    <property type="nucleotide sequence ID" value="NZ_CP089984.1"/>
</dbReference>
<protein>
    <submittedName>
        <fullName evidence="2">DUF4056 domain-containing protein</fullName>
    </submittedName>
</protein>
<dbReference type="Proteomes" id="UP001370348">
    <property type="component" value="Chromosome"/>
</dbReference>
<feature type="chain" id="PRO_5045388702" evidence="1">
    <location>
        <begin position="28"/>
        <end position="647"/>
    </location>
</feature>
<keyword evidence="1" id="KW-0732">Signal</keyword>
<reference evidence="2 3" key="1">
    <citation type="submission" date="2021-12" db="EMBL/GenBank/DDBJ databases">
        <title>Discovery of the Pendulisporaceae a myxobacterial family with distinct sporulation behavior and unique specialized metabolism.</title>
        <authorList>
            <person name="Garcia R."/>
            <person name="Popoff A."/>
            <person name="Bader C.D."/>
            <person name="Loehr J."/>
            <person name="Walesch S."/>
            <person name="Walt C."/>
            <person name="Boldt J."/>
            <person name="Bunk B."/>
            <person name="Haeckl F.J.F.P.J."/>
            <person name="Gunesch A.P."/>
            <person name="Birkelbach J."/>
            <person name="Nuebel U."/>
            <person name="Pietschmann T."/>
            <person name="Bach T."/>
            <person name="Mueller R."/>
        </authorList>
    </citation>
    <scope>NUCLEOTIDE SEQUENCE [LARGE SCALE GENOMIC DNA]</scope>
    <source>
        <strain evidence="2 3">MSr11954</strain>
    </source>
</reference>
<dbReference type="EMBL" id="CP089984">
    <property type="protein sequence ID" value="WXB18064.1"/>
    <property type="molecule type" value="Genomic_DNA"/>
</dbReference>
<sequence>MMRRPLRRLLPWCLTLALPLVSSVARADAEGPGALSPRGRPCCALAPDMPIHLGATHIPVVIAGVISAAGVGNHSYAKSGELTENSGFLYTRRGGFVDLGHTRDNADTAAYLAMHLRPLLARGAGTFDLGPKGAERIVRITRAVPAEDLERTSNLIGLRIGFHLSVWAELVQYYGLTKYRAAEEIYSSFTPDDLYSNLLGAHLGIAALESRLPYDRAMDVGLATVFDRLGAVSQAETRRTLDRLAGRWWSPDHAWPAPQIAIKRSYAAGPRIYPTLAPADVIASNGDPMPLDVPQTDEHGEPLASYYKLEIRPHLGEMVRFPREEQGKALGEEDIPRLIDEVRKVLDTGKVNDPNAPREAGVRGEVGHYVTSIRLVELSGMGGVRGTGDEPKGAGGGSLTIVRGDTRGGDFGVLRLDMLHAPARGLMAGAAFFQADALWFCHDPETRELRAPLVSLLGPCAPGEWLGIGGAIGEALHDGGTGRTALRPIRLAGVVNPLGNGQSASYDAARLLLHVGGEVEHIWSEGLGSRTIPRTGASLSFLLRTPARRVELRGAAGYRLHPGTPRDGVFESDLRLAYHFLVGAAPTDQARSGPWGFASVGLEGSYSYWARPENAYPEIAAPFVSTSSPGTWQALVTATLGLQKLAF</sequence>
<keyword evidence="3" id="KW-1185">Reference proteome</keyword>
<gene>
    <name evidence="2" type="ORF">LZC94_12485</name>
</gene>
<evidence type="ECO:0000313" key="3">
    <source>
        <dbReference type="Proteomes" id="UP001370348"/>
    </source>
</evidence>
<feature type="signal peptide" evidence="1">
    <location>
        <begin position="1"/>
        <end position="27"/>
    </location>
</feature>
<evidence type="ECO:0000313" key="2">
    <source>
        <dbReference type="EMBL" id="WXB18064.1"/>
    </source>
</evidence>